<dbReference type="AlphaFoldDB" id="A0A6J5VHG8"/>
<dbReference type="PANTHER" id="PTHR46407:SF4">
    <property type="entry name" value="F-BOX DOMAIN-CONTAINING PROTEIN"/>
    <property type="match status" value="1"/>
</dbReference>
<reference evidence="2 3" key="1">
    <citation type="submission" date="2020-05" db="EMBL/GenBank/DDBJ databases">
        <authorList>
            <person name="Campoy J."/>
            <person name="Schneeberger K."/>
            <person name="Spophaly S."/>
        </authorList>
    </citation>
    <scope>NUCLEOTIDE SEQUENCE [LARGE SCALE GENOMIC DNA]</scope>
    <source>
        <strain evidence="2">PruArmRojPasFocal</strain>
    </source>
</reference>
<organism evidence="2 3">
    <name type="scientific">Prunus armeniaca</name>
    <name type="common">Apricot</name>
    <name type="synonym">Armeniaca vulgaris</name>
    <dbReference type="NCBI Taxonomy" id="36596"/>
    <lineage>
        <taxon>Eukaryota</taxon>
        <taxon>Viridiplantae</taxon>
        <taxon>Streptophyta</taxon>
        <taxon>Embryophyta</taxon>
        <taxon>Tracheophyta</taxon>
        <taxon>Spermatophyta</taxon>
        <taxon>Magnoliopsida</taxon>
        <taxon>eudicotyledons</taxon>
        <taxon>Gunneridae</taxon>
        <taxon>Pentapetalae</taxon>
        <taxon>rosids</taxon>
        <taxon>fabids</taxon>
        <taxon>Rosales</taxon>
        <taxon>Rosaceae</taxon>
        <taxon>Amygdaloideae</taxon>
        <taxon>Amygdaleae</taxon>
        <taxon>Prunus</taxon>
    </lineage>
</organism>
<gene>
    <name evidence="2" type="ORF">CURHAP_LOCUS44722</name>
</gene>
<dbReference type="PANTHER" id="PTHR46407">
    <property type="entry name" value="OS02G0208700 PROTEIN"/>
    <property type="match status" value="1"/>
</dbReference>
<protein>
    <recommendedName>
        <fullName evidence="1">F-box domain-containing protein</fullName>
    </recommendedName>
</protein>
<dbReference type="Pfam" id="PF00646">
    <property type="entry name" value="F-box"/>
    <property type="match status" value="1"/>
</dbReference>
<proteinExistence type="predicted"/>
<dbReference type="GO" id="GO:2000762">
    <property type="term" value="P:regulation of phenylpropanoid metabolic process"/>
    <property type="evidence" value="ECO:0007669"/>
    <property type="project" value="InterPro"/>
</dbReference>
<dbReference type="SMART" id="SM00256">
    <property type="entry name" value="FBOX"/>
    <property type="match status" value="1"/>
</dbReference>
<dbReference type="InterPro" id="IPR036047">
    <property type="entry name" value="F-box-like_dom_sf"/>
</dbReference>
<dbReference type="SMART" id="SM00612">
    <property type="entry name" value="Kelch"/>
    <property type="match status" value="2"/>
</dbReference>
<dbReference type="InterPro" id="IPR015915">
    <property type="entry name" value="Kelch-typ_b-propeller"/>
</dbReference>
<dbReference type="InterPro" id="IPR044595">
    <property type="entry name" value="KMD1-4"/>
</dbReference>
<dbReference type="Gene3D" id="2.120.10.80">
    <property type="entry name" value="Kelch-type beta propeller"/>
    <property type="match status" value="1"/>
</dbReference>
<dbReference type="EMBL" id="CAEKDK010000007">
    <property type="protein sequence ID" value="CAB4286935.1"/>
    <property type="molecule type" value="Genomic_DNA"/>
</dbReference>
<feature type="domain" description="F-box" evidence="1">
    <location>
        <begin position="10"/>
        <end position="50"/>
    </location>
</feature>
<evidence type="ECO:0000313" key="2">
    <source>
        <dbReference type="EMBL" id="CAB4286935.1"/>
    </source>
</evidence>
<dbReference type="Proteomes" id="UP000507222">
    <property type="component" value="Unassembled WGS sequence"/>
</dbReference>
<dbReference type="Pfam" id="PF24681">
    <property type="entry name" value="Kelch_KLHDC2_KLHL20_DRC7"/>
    <property type="match status" value="1"/>
</dbReference>
<evidence type="ECO:0000259" key="1">
    <source>
        <dbReference type="SMART" id="SM00256"/>
    </source>
</evidence>
<sequence>MQMTELIPGLPEELGHECLTRLHYSTHRVASRVCRCWQDMLQSRDFYNHRKQSGRTHKPACLVQALPVQTRVDETKPAGPPVYGVSVFDPVSGSWDRVDPVPKYPHGLPPFCQVTACEGKLVLMGGWDPASYQPVRDVFVYEFTTQRWTRGKDMPETRSFFAAGEFNGRVYVAGGHDQNKNALKSARVYDVRENEWSELPGMSQERDECEGFVSGSEFWVVSGYGTDSQGGFVGCAEVYEIGSGQWRRVEDAWRAGQCPRSCVGVGKDGKLFCWGDCDSRVRVGTSAVELGPWALVSGSAYQGGAQGSFLVEGQNGKLRNVEAPDEFSGFVQSGCCVEI</sequence>
<dbReference type="SUPFAM" id="SSF81383">
    <property type="entry name" value="F-box domain"/>
    <property type="match status" value="1"/>
</dbReference>
<dbReference type="SUPFAM" id="SSF117281">
    <property type="entry name" value="Kelch motif"/>
    <property type="match status" value="1"/>
</dbReference>
<dbReference type="InterPro" id="IPR001810">
    <property type="entry name" value="F-box_dom"/>
</dbReference>
<name>A0A6J5VHG8_PRUAR</name>
<dbReference type="GO" id="GO:0080037">
    <property type="term" value="P:negative regulation of cytokinin-activated signaling pathway"/>
    <property type="evidence" value="ECO:0007669"/>
    <property type="project" value="InterPro"/>
</dbReference>
<evidence type="ECO:0000313" key="3">
    <source>
        <dbReference type="Proteomes" id="UP000507222"/>
    </source>
</evidence>
<dbReference type="InterPro" id="IPR006652">
    <property type="entry name" value="Kelch_1"/>
</dbReference>
<accession>A0A6J5VHG8</accession>
<dbReference type="CDD" id="cd22152">
    <property type="entry name" value="F-box_AtAFR-like"/>
    <property type="match status" value="1"/>
</dbReference>